<keyword evidence="1" id="KW-1133">Transmembrane helix</keyword>
<name>A0A150WEW2_BDEBC</name>
<reference evidence="2 3" key="1">
    <citation type="submission" date="2016-03" db="EMBL/GenBank/DDBJ databases">
        <authorList>
            <person name="Ploux O."/>
        </authorList>
    </citation>
    <scope>NUCLEOTIDE SEQUENCE [LARGE SCALE GENOMIC DNA]</scope>
    <source>
        <strain evidence="2 3">R0</strain>
    </source>
</reference>
<evidence type="ECO:0008006" key="4">
    <source>
        <dbReference type="Google" id="ProtNLM"/>
    </source>
</evidence>
<proteinExistence type="predicted"/>
<evidence type="ECO:0000313" key="2">
    <source>
        <dbReference type="EMBL" id="KYG61569.1"/>
    </source>
</evidence>
<organism evidence="2 3">
    <name type="scientific">Bdellovibrio bacteriovorus</name>
    <dbReference type="NCBI Taxonomy" id="959"/>
    <lineage>
        <taxon>Bacteria</taxon>
        <taxon>Pseudomonadati</taxon>
        <taxon>Bdellovibrionota</taxon>
        <taxon>Bdellovibrionia</taxon>
        <taxon>Bdellovibrionales</taxon>
        <taxon>Pseudobdellovibrionaceae</taxon>
        <taxon>Bdellovibrio</taxon>
    </lineage>
</organism>
<gene>
    <name evidence="2" type="ORF">AZI86_17845</name>
</gene>
<comment type="caution">
    <text evidence="2">The sequence shown here is derived from an EMBL/GenBank/DDBJ whole genome shotgun (WGS) entry which is preliminary data.</text>
</comment>
<dbReference type="Proteomes" id="UP000075320">
    <property type="component" value="Unassembled WGS sequence"/>
</dbReference>
<dbReference type="AlphaFoldDB" id="A0A150WEW2"/>
<feature type="transmembrane region" description="Helical" evidence="1">
    <location>
        <begin position="12"/>
        <end position="41"/>
    </location>
</feature>
<accession>A0A150WEW2</accession>
<evidence type="ECO:0000256" key="1">
    <source>
        <dbReference type="SAM" id="Phobius"/>
    </source>
</evidence>
<dbReference type="EMBL" id="LUKE01000006">
    <property type="protein sequence ID" value="KYG61569.1"/>
    <property type="molecule type" value="Genomic_DNA"/>
</dbReference>
<keyword evidence="1" id="KW-0812">Transmembrane</keyword>
<evidence type="ECO:0000313" key="3">
    <source>
        <dbReference type="Proteomes" id="UP000075320"/>
    </source>
</evidence>
<protein>
    <recommendedName>
        <fullName evidence="4">Outer membrane protein beta-barrel domain-containing protein</fullName>
    </recommendedName>
</protein>
<keyword evidence="3" id="KW-1185">Reference proteome</keyword>
<keyword evidence="1" id="KW-0472">Membrane</keyword>
<sequence length="194" mass="21207">MAKLSKPRDTHFVGRIAFLVLFLTASSSFAGIMIDVGGIYYSDSLTTPSDRTSTQMFYGGGLLLDLGKQAWLGFNYSGINQTQSTSTTTTFSSSDMGVGFKYQLGRGKLYNFGAAYNLISKATYSSGTTNENWEGTSFLVSFGVSPEVAEKLYIGMSLNYFSASYTKKIVNNVESSASNGKTWLFPMLTVTKQW</sequence>